<name>A0A165NRJ3_EXIGL</name>
<sequence>MMRGTLAQLGNTFDSLHETSERVAGLGPVVDSATQIQALRRQMRAQDKRQEARIGDVKHLVRDVLKDQIAEHMRVQIAEQIKEELASQVRAQVAAQLAERLPTSLEQQTEESKRQLAEVRCSLVNSEARRANAVLRANNIEEPLAHVLRSKDGLASDLFPKDLKALFAYDGVAAKKLVEDYGLPVSDQREKNLNRFMSHIGIPFHLIPVPVQDSANALGVTLG</sequence>
<evidence type="ECO:0000313" key="1">
    <source>
        <dbReference type="EMBL" id="KZW01116.1"/>
    </source>
</evidence>
<protein>
    <submittedName>
        <fullName evidence="1">Uncharacterized protein</fullName>
    </submittedName>
</protein>
<dbReference type="Proteomes" id="UP000077266">
    <property type="component" value="Unassembled WGS sequence"/>
</dbReference>
<accession>A0A165NRJ3</accession>
<keyword evidence="2" id="KW-1185">Reference proteome</keyword>
<organism evidence="1 2">
    <name type="scientific">Exidia glandulosa HHB12029</name>
    <dbReference type="NCBI Taxonomy" id="1314781"/>
    <lineage>
        <taxon>Eukaryota</taxon>
        <taxon>Fungi</taxon>
        <taxon>Dikarya</taxon>
        <taxon>Basidiomycota</taxon>
        <taxon>Agaricomycotina</taxon>
        <taxon>Agaricomycetes</taxon>
        <taxon>Auriculariales</taxon>
        <taxon>Exidiaceae</taxon>
        <taxon>Exidia</taxon>
    </lineage>
</organism>
<dbReference type="AlphaFoldDB" id="A0A165NRJ3"/>
<dbReference type="OrthoDB" id="3181072at2759"/>
<dbReference type="EMBL" id="KV425896">
    <property type="protein sequence ID" value="KZW01116.1"/>
    <property type="molecule type" value="Genomic_DNA"/>
</dbReference>
<reference evidence="1 2" key="1">
    <citation type="journal article" date="2016" name="Mol. Biol. Evol.">
        <title>Comparative Genomics of Early-Diverging Mushroom-Forming Fungi Provides Insights into the Origins of Lignocellulose Decay Capabilities.</title>
        <authorList>
            <person name="Nagy L.G."/>
            <person name="Riley R."/>
            <person name="Tritt A."/>
            <person name="Adam C."/>
            <person name="Daum C."/>
            <person name="Floudas D."/>
            <person name="Sun H."/>
            <person name="Yadav J.S."/>
            <person name="Pangilinan J."/>
            <person name="Larsson K.H."/>
            <person name="Matsuura K."/>
            <person name="Barry K."/>
            <person name="Labutti K."/>
            <person name="Kuo R."/>
            <person name="Ohm R.A."/>
            <person name="Bhattacharya S.S."/>
            <person name="Shirouzu T."/>
            <person name="Yoshinaga Y."/>
            <person name="Martin F.M."/>
            <person name="Grigoriev I.V."/>
            <person name="Hibbett D.S."/>
        </authorList>
    </citation>
    <scope>NUCLEOTIDE SEQUENCE [LARGE SCALE GENOMIC DNA]</scope>
    <source>
        <strain evidence="1 2">HHB12029</strain>
    </source>
</reference>
<gene>
    <name evidence="1" type="ORF">EXIGLDRAFT_638686</name>
</gene>
<evidence type="ECO:0000313" key="2">
    <source>
        <dbReference type="Proteomes" id="UP000077266"/>
    </source>
</evidence>
<dbReference type="InParanoid" id="A0A165NRJ3"/>
<proteinExistence type="predicted"/>